<name>A0A7H1B6Q3_9ACTN</name>
<evidence type="ECO:0000313" key="2">
    <source>
        <dbReference type="EMBL" id="QNS04408.1"/>
    </source>
</evidence>
<dbReference type="AlphaFoldDB" id="A0A7H1B6Q3"/>
<dbReference type="EMBL" id="CP061281">
    <property type="protein sequence ID" value="QNS04408.1"/>
    <property type="molecule type" value="Genomic_DNA"/>
</dbReference>
<evidence type="ECO:0000259" key="1">
    <source>
        <dbReference type="Pfam" id="PF12671"/>
    </source>
</evidence>
<organism evidence="2 3">
    <name type="scientific">Streptomyces xanthii</name>
    <dbReference type="NCBI Taxonomy" id="2768069"/>
    <lineage>
        <taxon>Bacteria</taxon>
        <taxon>Bacillati</taxon>
        <taxon>Actinomycetota</taxon>
        <taxon>Actinomycetes</taxon>
        <taxon>Kitasatosporales</taxon>
        <taxon>Streptomycetaceae</taxon>
        <taxon>Streptomyces</taxon>
    </lineage>
</organism>
<dbReference type="RefSeq" id="WP_188337144.1">
    <property type="nucleotide sequence ID" value="NZ_CP061281.1"/>
</dbReference>
<reference evidence="2 3" key="1">
    <citation type="submission" date="2020-09" db="EMBL/GenBank/DDBJ databases">
        <title>A novel species.</title>
        <authorList>
            <person name="Gao J."/>
        </authorList>
    </citation>
    <scope>NUCLEOTIDE SEQUENCE [LARGE SCALE GENOMIC DNA]</scope>
    <source>
        <strain evidence="2 3">CRXT-Y-14</strain>
    </source>
</reference>
<dbReference type="KEGG" id="sxn:IAG42_12780"/>
<accession>A0A7H1B6Q3</accession>
<dbReference type="InterPro" id="IPR024301">
    <property type="entry name" value="Amidase_6"/>
</dbReference>
<sequence>MVTYEGINNAHPEKWKTASDEFHSLAKYALQAAKDLRDYGVKPLAENWTDEVGKAAAGKFATLADQFEVAYDILLAVNMVADGVTTAIETAHSTMREAVQLADRYGLTIGADGTITGPPVHNRTEAEEMGPYRQQVKDLIDQAVEQVTTADKLAATEFAKLGEQTTLTDPSKALNELQTHASHVQMQMMAADVPVGEDPTTVRQWWEGLTPKQQKDMMLAEPTLIANLDGIPQDVQTELRGNGKYDRVKLVQYALDHWDKDDPTDFGNNCTNFVSNALLASGMQQKESFWGGTTDDDSWMVGNPSGWDWVDKKLAYSDNWTAAENNQNFMLRHGGEEIAPADVKPGDIIYYEQSGPNDSIEKGNTHHAAIVTAVMPDGEIKYTQHSDSYQNVSLEGRIEATEKHEGQQNIRIVRPNPDWY</sequence>
<dbReference type="PANTHER" id="PTHR40032">
    <property type="entry name" value="EXPORTED PROTEIN-RELATED"/>
    <property type="match status" value="1"/>
</dbReference>
<feature type="domain" description="Putative amidase" evidence="1">
    <location>
        <begin position="244"/>
        <end position="402"/>
    </location>
</feature>
<evidence type="ECO:0000313" key="3">
    <source>
        <dbReference type="Proteomes" id="UP000516428"/>
    </source>
</evidence>
<protein>
    <submittedName>
        <fullName evidence="2">Amidase domain-containing protein</fullName>
    </submittedName>
</protein>
<dbReference type="Proteomes" id="UP000516428">
    <property type="component" value="Chromosome"/>
</dbReference>
<gene>
    <name evidence="2" type="ORF">IAG42_12780</name>
</gene>
<dbReference type="PANTHER" id="PTHR40032:SF1">
    <property type="entry name" value="EXPORTED PROTEIN"/>
    <property type="match status" value="1"/>
</dbReference>
<proteinExistence type="predicted"/>
<keyword evidence="3" id="KW-1185">Reference proteome</keyword>
<dbReference type="Pfam" id="PF12671">
    <property type="entry name" value="Amidase_6"/>
    <property type="match status" value="1"/>
</dbReference>